<feature type="domain" description="NUP160 middle TPR" evidence="1">
    <location>
        <begin position="6"/>
        <end position="86"/>
    </location>
</feature>
<evidence type="ECO:0000313" key="3">
    <source>
        <dbReference type="Proteomes" id="UP000276133"/>
    </source>
</evidence>
<dbReference type="AlphaFoldDB" id="A0A3M7PBU0"/>
<dbReference type="STRING" id="10195.A0A3M7PBU0"/>
<protein>
    <submittedName>
        <fullName evidence="2">Nuclear pore complex protein Nup160-like</fullName>
    </submittedName>
</protein>
<sequence length="323" mass="37677">MNLDDGLVWIKYLFYNIQYIHLINYCQCTKWNSASTNLRSFIMAHCCLYLNNIDQSIHFFLRASYNLGKEVYLKKLVSLGMTKNSTSSDTLIPNAQLKTSRRSIIISRPSITAANTSPMLGLVSATDENAVLLDYYTKTIHYYDLNGNLEAAIELIQNALLKCQFDYKSKSKLYCILFKSYMDLEYFDKAYISLMSNTDIEWKKICLKNFISELCNQNKSEILVSFDYGDLLNEVFNILMYRAKAIDLRTNDLYRVLFSLNIRCKNYRRAALCMYECYLRLQREVHGINSLKRQEKCLLTCLNVLKLVDPKFAWINLTDLDLP</sequence>
<dbReference type="Pfam" id="PF23354">
    <property type="entry name" value="TPR_NUP160_120_M"/>
    <property type="match status" value="2"/>
</dbReference>
<dbReference type="GO" id="GO:0017056">
    <property type="term" value="F:structural constituent of nuclear pore"/>
    <property type="evidence" value="ECO:0007669"/>
    <property type="project" value="TreeGrafter"/>
</dbReference>
<dbReference type="EMBL" id="REGN01012194">
    <property type="protein sequence ID" value="RMZ96439.1"/>
    <property type="molecule type" value="Genomic_DNA"/>
</dbReference>
<accession>A0A3M7PBU0</accession>
<dbReference type="GO" id="GO:0005643">
    <property type="term" value="C:nuclear pore"/>
    <property type="evidence" value="ECO:0007669"/>
    <property type="project" value="TreeGrafter"/>
</dbReference>
<dbReference type="InterPro" id="IPR056535">
    <property type="entry name" value="TPR_NUP160_M"/>
</dbReference>
<feature type="domain" description="NUP160 middle TPR" evidence="1">
    <location>
        <begin position="125"/>
        <end position="307"/>
    </location>
</feature>
<dbReference type="PANTHER" id="PTHR21286:SF0">
    <property type="entry name" value="NUCLEAR PORE COMPLEX PROTEIN NUP160"/>
    <property type="match status" value="1"/>
</dbReference>
<proteinExistence type="predicted"/>
<dbReference type="Proteomes" id="UP000276133">
    <property type="component" value="Unassembled WGS sequence"/>
</dbReference>
<dbReference type="PANTHER" id="PTHR21286">
    <property type="entry name" value="NUCLEAR PORE COMPLEX PROTEIN NUP160"/>
    <property type="match status" value="1"/>
</dbReference>
<evidence type="ECO:0000313" key="2">
    <source>
        <dbReference type="EMBL" id="RMZ96439.1"/>
    </source>
</evidence>
<reference evidence="2 3" key="1">
    <citation type="journal article" date="2018" name="Sci. Rep.">
        <title>Genomic signatures of local adaptation to the degree of environmental predictability in rotifers.</title>
        <authorList>
            <person name="Franch-Gras L."/>
            <person name="Hahn C."/>
            <person name="Garcia-Roger E.M."/>
            <person name="Carmona M.J."/>
            <person name="Serra M."/>
            <person name="Gomez A."/>
        </authorList>
    </citation>
    <scope>NUCLEOTIDE SEQUENCE [LARGE SCALE GENOMIC DNA]</scope>
    <source>
        <strain evidence="2">HYR1</strain>
    </source>
</reference>
<evidence type="ECO:0000259" key="1">
    <source>
        <dbReference type="Pfam" id="PF23354"/>
    </source>
</evidence>
<name>A0A3M7PBU0_BRAPC</name>
<comment type="caution">
    <text evidence="2">The sequence shown here is derived from an EMBL/GenBank/DDBJ whole genome shotgun (WGS) entry which is preliminary data.</text>
</comment>
<gene>
    <name evidence="2" type="ORF">BpHYR1_002509</name>
</gene>
<dbReference type="OrthoDB" id="67716at2759"/>
<organism evidence="2 3">
    <name type="scientific">Brachionus plicatilis</name>
    <name type="common">Marine rotifer</name>
    <name type="synonym">Brachionus muelleri</name>
    <dbReference type="NCBI Taxonomy" id="10195"/>
    <lineage>
        <taxon>Eukaryota</taxon>
        <taxon>Metazoa</taxon>
        <taxon>Spiralia</taxon>
        <taxon>Gnathifera</taxon>
        <taxon>Rotifera</taxon>
        <taxon>Eurotatoria</taxon>
        <taxon>Monogononta</taxon>
        <taxon>Pseudotrocha</taxon>
        <taxon>Ploima</taxon>
        <taxon>Brachionidae</taxon>
        <taxon>Brachionus</taxon>
    </lineage>
</organism>
<keyword evidence="3" id="KW-1185">Reference proteome</keyword>
<dbReference type="InterPro" id="IPR021717">
    <property type="entry name" value="Nucleoporin_Nup160"/>
</dbReference>